<dbReference type="Proteomes" id="UP001321498">
    <property type="component" value="Chromosome"/>
</dbReference>
<gene>
    <name evidence="2" type="ORF">GCM10025866_11490</name>
</gene>
<name>A0ABM8GAK6_9MICO</name>
<organism evidence="2 3">
    <name type="scientific">Naasia aerilata</name>
    <dbReference type="NCBI Taxonomy" id="1162966"/>
    <lineage>
        <taxon>Bacteria</taxon>
        <taxon>Bacillati</taxon>
        <taxon>Actinomycetota</taxon>
        <taxon>Actinomycetes</taxon>
        <taxon>Micrococcales</taxon>
        <taxon>Microbacteriaceae</taxon>
        <taxon>Naasia</taxon>
    </lineage>
</organism>
<reference evidence="3" key="1">
    <citation type="journal article" date="2019" name="Int. J. Syst. Evol. Microbiol.">
        <title>The Global Catalogue of Microorganisms (GCM) 10K type strain sequencing project: providing services to taxonomists for standard genome sequencing and annotation.</title>
        <authorList>
            <consortium name="The Broad Institute Genomics Platform"/>
            <consortium name="The Broad Institute Genome Sequencing Center for Infectious Disease"/>
            <person name="Wu L."/>
            <person name="Ma J."/>
        </authorList>
    </citation>
    <scope>NUCLEOTIDE SEQUENCE [LARGE SCALE GENOMIC DNA]</scope>
    <source>
        <strain evidence="3">NBRC 108725</strain>
    </source>
</reference>
<evidence type="ECO:0000313" key="3">
    <source>
        <dbReference type="Proteomes" id="UP001321498"/>
    </source>
</evidence>
<proteinExistence type="predicted"/>
<evidence type="ECO:0000256" key="1">
    <source>
        <dbReference type="SAM" id="MobiDB-lite"/>
    </source>
</evidence>
<feature type="compositionally biased region" description="Low complexity" evidence="1">
    <location>
        <begin position="10"/>
        <end position="29"/>
    </location>
</feature>
<evidence type="ECO:0000313" key="2">
    <source>
        <dbReference type="EMBL" id="BDZ45240.1"/>
    </source>
</evidence>
<keyword evidence="3" id="KW-1185">Reference proteome</keyword>
<accession>A0ABM8GAK6</accession>
<dbReference type="EMBL" id="AP027731">
    <property type="protein sequence ID" value="BDZ45240.1"/>
    <property type="molecule type" value="Genomic_DNA"/>
</dbReference>
<sequence>MLLHAREHGQGTQDAALDAGGDAPGLGHARAADDARERPAGARRLILCGDRGDGVLEVECAVVQEVDGTTGDPGGRCRDALQLEQEADGGRPATHDEHVLAAELLGGAVGGRVHLAAAEALGAGVVRDERGAPGAGRVDDGVRRDVAEVRSHHEVGAAVEHRAHLHGSAHLEVVERLVLRVVLDHDVTRGTRPVGRVEAESDRFHAGKVMDPMRGAEPERLPTVLPGAARQRPAVQDQIVGARPHAEPLQVVGDRESGLPGADDHDRSGLVQHIPSSGLLTLPHLSPSCLMGRVLK</sequence>
<feature type="region of interest" description="Disordered" evidence="1">
    <location>
        <begin position="1"/>
        <end position="35"/>
    </location>
</feature>
<protein>
    <submittedName>
        <fullName evidence="2">Uncharacterized protein</fullName>
    </submittedName>
</protein>